<accession>A5N1H8</accession>
<evidence type="ECO:0000313" key="2">
    <source>
        <dbReference type="Proteomes" id="UP000002411"/>
    </source>
</evidence>
<dbReference type="eggNOG" id="ENOG50328SG">
    <property type="taxonomic scope" value="Bacteria"/>
</dbReference>
<dbReference type="KEGG" id="ckl:CKL_2965"/>
<sequence length="55" mass="6623">MRCFYINEKTTIYLEPDLKKAIRIELVRDGKNQSLSNLINQLLYKWISEKEIGEY</sequence>
<protein>
    <recommendedName>
        <fullName evidence="3">CopG family transcriptional regulator</fullName>
    </recommendedName>
</protein>
<reference evidence="1 2" key="1">
    <citation type="journal article" date="2008" name="Proc. Natl. Acad. Sci. U.S.A.">
        <title>The genome of Clostridium kluyveri, a strict anaerobe with unique metabolic features.</title>
        <authorList>
            <person name="Seedorf H."/>
            <person name="Fricke W.F."/>
            <person name="Veith B."/>
            <person name="Brueggemann H."/>
            <person name="Liesegang H."/>
            <person name="Strittmatter A."/>
            <person name="Miethke M."/>
            <person name="Buckel W."/>
            <person name="Hinderberger J."/>
            <person name="Li F."/>
            <person name="Hagemeier C."/>
            <person name="Thauer R.K."/>
            <person name="Gottschalk G."/>
        </authorList>
    </citation>
    <scope>NUCLEOTIDE SEQUENCE [LARGE SCALE GENOMIC DNA]</scope>
    <source>
        <strain evidence="2">ATCC 8527 / DSM 555 / NCIMB 10680</strain>
    </source>
</reference>
<evidence type="ECO:0000313" key="1">
    <source>
        <dbReference type="EMBL" id="EDK34974.1"/>
    </source>
</evidence>
<dbReference type="EMBL" id="CP000673">
    <property type="protein sequence ID" value="EDK34974.1"/>
    <property type="molecule type" value="Genomic_DNA"/>
</dbReference>
<dbReference type="HOGENOM" id="CLU_3116360_0_0_9"/>
<dbReference type="Proteomes" id="UP000002411">
    <property type="component" value="Chromosome"/>
</dbReference>
<dbReference type="RefSeq" id="WP_012103309.1">
    <property type="nucleotide sequence ID" value="NC_009706.1"/>
</dbReference>
<evidence type="ECO:0008006" key="3">
    <source>
        <dbReference type="Google" id="ProtNLM"/>
    </source>
</evidence>
<gene>
    <name evidence="1" type="ordered locus">CKL_2965</name>
</gene>
<organism evidence="1 2">
    <name type="scientific">Clostridium kluyveri (strain ATCC 8527 / DSM 555 / NBRC 12016 / NCIMB 10680 / K1)</name>
    <dbReference type="NCBI Taxonomy" id="431943"/>
    <lineage>
        <taxon>Bacteria</taxon>
        <taxon>Bacillati</taxon>
        <taxon>Bacillota</taxon>
        <taxon>Clostridia</taxon>
        <taxon>Eubacteriales</taxon>
        <taxon>Clostridiaceae</taxon>
        <taxon>Clostridium</taxon>
    </lineage>
</organism>
<keyword evidence="2" id="KW-1185">Reference proteome</keyword>
<name>A5N1H8_CLOK5</name>
<dbReference type="AlphaFoldDB" id="A5N1H8"/>
<proteinExistence type="predicted"/>